<name>A0A4P6L703_9BURK</name>
<dbReference type="Proteomes" id="UP000290637">
    <property type="component" value="Chromosome"/>
</dbReference>
<feature type="transmembrane region" description="Helical" evidence="1">
    <location>
        <begin position="244"/>
        <end position="262"/>
    </location>
</feature>
<dbReference type="NCBIfam" id="NF038119">
    <property type="entry name" value="PEP_CTERM_MHFG"/>
    <property type="match status" value="1"/>
</dbReference>
<reference evidence="2 3" key="1">
    <citation type="submission" date="2019-02" db="EMBL/GenBank/DDBJ databases">
        <title>Draft Genome Sequences of Six Type Strains of the Genus Massilia.</title>
        <authorList>
            <person name="Miess H."/>
            <person name="Frediansyhah A."/>
            <person name="Gross H."/>
        </authorList>
    </citation>
    <scope>NUCLEOTIDE SEQUENCE [LARGE SCALE GENOMIC DNA]</scope>
    <source>
        <strain evidence="2 3">DSM 17473</strain>
    </source>
</reference>
<evidence type="ECO:0000313" key="3">
    <source>
        <dbReference type="Proteomes" id="UP000290637"/>
    </source>
</evidence>
<dbReference type="KEGG" id="plue:EWM63_30335"/>
<dbReference type="RefSeq" id="WP_130189845.1">
    <property type="nucleotide sequence ID" value="NZ_CP035913.1"/>
</dbReference>
<dbReference type="OrthoDB" id="8703356at2"/>
<dbReference type="PROSITE" id="PS51318">
    <property type="entry name" value="TAT"/>
    <property type="match status" value="1"/>
</dbReference>
<keyword evidence="1" id="KW-0472">Membrane</keyword>
<organism evidence="2 3">
    <name type="scientific">Pseudoduganella lutea</name>
    <dbReference type="NCBI Taxonomy" id="321985"/>
    <lineage>
        <taxon>Bacteria</taxon>
        <taxon>Pseudomonadati</taxon>
        <taxon>Pseudomonadota</taxon>
        <taxon>Betaproteobacteria</taxon>
        <taxon>Burkholderiales</taxon>
        <taxon>Oxalobacteraceae</taxon>
        <taxon>Telluria group</taxon>
        <taxon>Pseudoduganella</taxon>
    </lineage>
</organism>
<proteinExistence type="predicted"/>
<gene>
    <name evidence="2" type="ORF">EWM63_30335</name>
</gene>
<dbReference type="AlphaFoldDB" id="A0A4P6L703"/>
<evidence type="ECO:0000256" key="1">
    <source>
        <dbReference type="SAM" id="Phobius"/>
    </source>
</evidence>
<keyword evidence="1" id="KW-1133">Transmembrane helix</keyword>
<keyword evidence="3" id="KW-1185">Reference proteome</keyword>
<protein>
    <submittedName>
        <fullName evidence="2">Uncharacterized protein</fullName>
    </submittedName>
</protein>
<keyword evidence="1" id="KW-0812">Transmembrane</keyword>
<evidence type="ECO:0000313" key="2">
    <source>
        <dbReference type="EMBL" id="QBE66738.1"/>
    </source>
</evidence>
<dbReference type="EMBL" id="CP035913">
    <property type="protein sequence ID" value="QBE66738.1"/>
    <property type="molecule type" value="Genomic_DNA"/>
</dbReference>
<dbReference type="InterPro" id="IPR006311">
    <property type="entry name" value="TAT_signal"/>
</dbReference>
<accession>A0A4P6L703</accession>
<sequence>MPSVSPPSNRTVPRRQFLNMSLLLASAAVTAAAMVPACSWNMPGRHPYRGTATEAVSRYVDIPAATRHRLAAKIDAGNADDDVVITRDAIEGRASYAPAISAMHFGRQTVCERVTRERWPASAREPAKVYCADGHCLIVPRICNNISRIRVAGGGAGSGIAGPAKVTSPQVARPGSIPEPAGAPEVDIEAADAMAQLAASAPVAPPPSLPATAFGNWTPGPGPAVGGLPGDIAPMPVSAIPEPAGWMMFFAGVAGVLVYSRFRR</sequence>